<evidence type="ECO:0000313" key="3">
    <source>
        <dbReference type="Proteomes" id="UP001321580"/>
    </source>
</evidence>
<evidence type="ECO:0000256" key="1">
    <source>
        <dbReference type="SAM" id="Phobius"/>
    </source>
</evidence>
<feature type="transmembrane region" description="Helical" evidence="1">
    <location>
        <begin position="30"/>
        <end position="48"/>
    </location>
</feature>
<organism evidence="2 3">
    <name type="scientific">Lysobacter stagni</name>
    <dbReference type="NCBI Taxonomy" id="3045172"/>
    <lineage>
        <taxon>Bacteria</taxon>
        <taxon>Pseudomonadati</taxon>
        <taxon>Pseudomonadota</taxon>
        <taxon>Gammaproteobacteria</taxon>
        <taxon>Lysobacterales</taxon>
        <taxon>Lysobacteraceae</taxon>
        <taxon>Lysobacter</taxon>
    </lineage>
</organism>
<keyword evidence="3" id="KW-1185">Reference proteome</keyword>
<accession>A0ABT6XG14</accession>
<dbReference type="Proteomes" id="UP001321580">
    <property type="component" value="Unassembled WGS sequence"/>
</dbReference>
<keyword evidence="1" id="KW-0812">Transmembrane</keyword>
<keyword evidence="1" id="KW-1133">Transmembrane helix</keyword>
<proteinExistence type="predicted"/>
<name>A0ABT6XG14_9GAMM</name>
<feature type="transmembrane region" description="Helical" evidence="1">
    <location>
        <begin position="69"/>
        <end position="90"/>
    </location>
</feature>
<dbReference type="RefSeq" id="WP_283212498.1">
    <property type="nucleotide sequence ID" value="NZ_JASGBI010000001.1"/>
</dbReference>
<comment type="caution">
    <text evidence="2">The sequence shown here is derived from an EMBL/GenBank/DDBJ whole genome shotgun (WGS) entry which is preliminary data.</text>
</comment>
<evidence type="ECO:0000313" key="2">
    <source>
        <dbReference type="EMBL" id="MDI9239092.1"/>
    </source>
</evidence>
<sequence length="186" mass="20710">MKKVLACLGVLAIWLLGFQAMTMGVFKPSPGWAVFSVLPAAFAAWYLAKVAARQSRAASRRPASRNADRAPIFLCVLMFIGPYLFANWFVGMNLALVTGEMHQRRAIVHRWDPNARASRRGGRCVRVGAMIEHPRKIPVNLCLHTRYGFVLGSGSLVYLQTYESIIGDVIVPKIYFAPIFDGDPDR</sequence>
<reference evidence="2 3" key="1">
    <citation type="submission" date="2023-05" db="EMBL/GenBank/DDBJ databases">
        <title>Lysobacter sp. strain LF1 Genome sequencing and assembly.</title>
        <authorList>
            <person name="Jung Y."/>
        </authorList>
    </citation>
    <scope>NUCLEOTIDE SEQUENCE [LARGE SCALE GENOMIC DNA]</scope>
    <source>
        <strain evidence="2 3">LF1</strain>
    </source>
</reference>
<keyword evidence="1" id="KW-0472">Membrane</keyword>
<protein>
    <submittedName>
        <fullName evidence="2">Uncharacterized protein</fullName>
    </submittedName>
</protein>
<dbReference type="EMBL" id="JASGBI010000001">
    <property type="protein sequence ID" value="MDI9239092.1"/>
    <property type="molecule type" value="Genomic_DNA"/>
</dbReference>
<gene>
    <name evidence="2" type="ORF">QLQ15_09240</name>
</gene>